<evidence type="ECO:0000313" key="4">
    <source>
        <dbReference type="Proteomes" id="UP000295361"/>
    </source>
</evidence>
<feature type="transmembrane region" description="Helical" evidence="1">
    <location>
        <begin position="33"/>
        <end position="54"/>
    </location>
</feature>
<feature type="transmembrane region" description="Helical" evidence="1">
    <location>
        <begin position="105"/>
        <end position="134"/>
    </location>
</feature>
<feature type="transmembrane region" description="Helical" evidence="1">
    <location>
        <begin position="274"/>
        <end position="291"/>
    </location>
</feature>
<feature type="transmembrane region" description="Helical" evidence="1">
    <location>
        <begin position="155"/>
        <end position="173"/>
    </location>
</feature>
<feature type="transmembrane region" description="Helical" evidence="1">
    <location>
        <begin position="185"/>
        <end position="205"/>
    </location>
</feature>
<dbReference type="InterPro" id="IPR000620">
    <property type="entry name" value="EamA_dom"/>
</dbReference>
<organism evidence="3 4">
    <name type="scientific">Roseateles toxinivorans</name>
    <dbReference type="NCBI Taxonomy" id="270368"/>
    <lineage>
        <taxon>Bacteria</taxon>
        <taxon>Pseudomonadati</taxon>
        <taxon>Pseudomonadota</taxon>
        <taxon>Betaproteobacteria</taxon>
        <taxon>Burkholderiales</taxon>
        <taxon>Sphaerotilaceae</taxon>
        <taxon>Roseateles</taxon>
    </lineage>
</organism>
<name>A0A4R6QU79_9BURK</name>
<feature type="transmembrane region" description="Helical" evidence="1">
    <location>
        <begin position="66"/>
        <end position="85"/>
    </location>
</feature>
<dbReference type="Gene3D" id="1.10.3730.20">
    <property type="match status" value="2"/>
</dbReference>
<gene>
    <name evidence="3" type="ORF">DES47_10181</name>
</gene>
<protein>
    <submittedName>
        <fullName evidence="3">EamA-like transporter family protein</fullName>
    </submittedName>
</protein>
<comment type="caution">
    <text evidence="3">The sequence shown here is derived from an EMBL/GenBank/DDBJ whole genome shotgun (WGS) entry which is preliminary data.</text>
</comment>
<feature type="transmembrane region" description="Helical" evidence="1">
    <location>
        <begin position="221"/>
        <end position="241"/>
    </location>
</feature>
<keyword evidence="1" id="KW-0472">Membrane</keyword>
<dbReference type="InterPro" id="IPR037185">
    <property type="entry name" value="EmrE-like"/>
</dbReference>
<dbReference type="EMBL" id="SNXS01000001">
    <property type="protein sequence ID" value="TDP74035.1"/>
    <property type="molecule type" value="Genomic_DNA"/>
</dbReference>
<reference evidence="3 4" key="1">
    <citation type="submission" date="2019-03" db="EMBL/GenBank/DDBJ databases">
        <title>Genomic Encyclopedia of Type Strains, Phase IV (KMG-IV): sequencing the most valuable type-strain genomes for metagenomic binning, comparative biology and taxonomic classification.</title>
        <authorList>
            <person name="Goeker M."/>
        </authorList>
    </citation>
    <scope>NUCLEOTIDE SEQUENCE [LARGE SCALE GENOMIC DNA]</scope>
    <source>
        <strain evidence="3 4">DSM 16998</strain>
    </source>
</reference>
<evidence type="ECO:0000259" key="2">
    <source>
        <dbReference type="Pfam" id="PF00892"/>
    </source>
</evidence>
<accession>A0A4R6QU79</accession>
<feature type="domain" description="EamA" evidence="2">
    <location>
        <begin position="155"/>
        <end position="289"/>
    </location>
</feature>
<dbReference type="AlphaFoldDB" id="A0A4R6QU79"/>
<proteinExistence type="predicted"/>
<dbReference type="Pfam" id="PF00892">
    <property type="entry name" value="EamA"/>
    <property type="match status" value="2"/>
</dbReference>
<feature type="domain" description="EamA" evidence="2">
    <location>
        <begin position="6"/>
        <end position="139"/>
    </location>
</feature>
<dbReference type="Proteomes" id="UP000295361">
    <property type="component" value="Unassembled WGS sequence"/>
</dbReference>
<keyword evidence="1" id="KW-0812">Transmembrane</keyword>
<dbReference type="OrthoDB" id="9783707at2"/>
<dbReference type="RefSeq" id="WP_133698702.1">
    <property type="nucleotide sequence ID" value="NZ_SNXS01000001.1"/>
</dbReference>
<evidence type="ECO:0000256" key="1">
    <source>
        <dbReference type="SAM" id="Phobius"/>
    </source>
</evidence>
<keyword evidence="1" id="KW-1133">Transmembrane helix</keyword>
<keyword evidence="4" id="KW-1185">Reference proteome</keyword>
<dbReference type="SUPFAM" id="SSF103481">
    <property type="entry name" value="Multidrug resistance efflux transporter EmrE"/>
    <property type="match status" value="2"/>
</dbReference>
<dbReference type="PANTHER" id="PTHR22911">
    <property type="entry name" value="ACYL-MALONYL CONDENSING ENZYME-RELATED"/>
    <property type="match status" value="1"/>
</dbReference>
<dbReference type="GO" id="GO:0016020">
    <property type="term" value="C:membrane"/>
    <property type="evidence" value="ECO:0007669"/>
    <property type="project" value="InterPro"/>
</dbReference>
<evidence type="ECO:0000313" key="3">
    <source>
        <dbReference type="EMBL" id="TDP74035.1"/>
    </source>
</evidence>
<dbReference type="InParanoid" id="A0A4R6QU79"/>
<sequence length="292" mass="30318">MSATTLALVLAGALCHALWNIAAKRVASGAASAVAFVWLFGCVSLVFATPLALWTWHRQPQHFDGWMWAAALGSGLVHVGYSLVLQRGYRVADFAVVYPVARGSGPLLAVLGAVLCLGEVPSALGCLGVALVLGGVMLTASGQQAASVDASRRRLGVAWGLLTGLCIASYTVIDGWAIKSLGMAPLLFYTVGLAMRTLALAPWALRRPAALLSQARSHKGAILVVGLLSPLAYSLVLFALQRAPLSYVAPAREVSMLLGTVLGARLLKEALTSRQLLAAALMLIGVAGLALA</sequence>